<dbReference type="OrthoDB" id="5520622at2"/>
<dbReference type="KEGG" id="dao:Desac_0428"/>
<evidence type="ECO:0000313" key="2">
    <source>
        <dbReference type="Proteomes" id="UP000000483"/>
    </source>
</evidence>
<reference evidence="2" key="2">
    <citation type="submission" date="2011-03" db="EMBL/GenBank/DDBJ databases">
        <title>The complete genome of Desulfobacca acetoxidans DSM 11109.</title>
        <authorList>
            <consortium name="US DOE Joint Genome Institute (JGI-PGF)"/>
            <person name="Lucas S."/>
            <person name="Copeland A."/>
            <person name="Lapidus A."/>
            <person name="Bruce D."/>
            <person name="Goodwin L."/>
            <person name="Pitluck S."/>
            <person name="Peters L."/>
            <person name="Kyrpides N."/>
            <person name="Mavromatis K."/>
            <person name="Ivanova N."/>
            <person name="Ovchinnikova G."/>
            <person name="Teshima H."/>
            <person name="Detter J.C."/>
            <person name="Han C."/>
            <person name="Land M."/>
            <person name="Hauser L."/>
            <person name="Markowitz V."/>
            <person name="Cheng J.-F."/>
            <person name="Hugenholtz P."/>
            <person name="Woyke T."/>
            <person name="Wu D."/>
            <person name="Spring S."/>
            <person name="Schueler E."/>
            <person name="Brambilla E."/>
            <person name="Klenk H.-P."/>
            <person name="Eisen J.A."/>
        </authorList>
    </citation>
    <scope>NUCLEOTIDE SEQUENCE [LARGE SCALE GENOMIC DNA]</scope>
    <source>
        <strain evidence="2">ATCC 700848 / DSM 11109 / ASRB2</strain>
    </source>
</reference>
<proteinExistence type="predicted"/>
<keyword evidence="2" id="KW-1185">Reference proteome</keyword>
<reference evidence="1 2" key="1">
    <citation type="journal article" date="2011" name="Stand. Genomic Sci.">
        <title>Complete genome sequence of the acetate-degrading sulfate reducer Desulfobacca acetoxidans type strain (ASRB2).</title>
        <authorList>
            <person name="Goker M."/>
            <person name="Teshima H."/>
            <person name="Lapidus A."/>
            <person name="Nolan M."/>
            <person name="Lucas S."/>
            <person name="Hammon N."/>
            <person name="Deshpande S."/>
            <person name="Cheng J.F."/>
            <person name="Tapia R."/>
            <person name="Han C."/>
            <person name="Goodwin L."/>
            <person name="Pitluck S."/>
            <person name="Huntemann M."/>
            <person name="Liolios K."/>
            <person name="Ivanova N."/>
            <person name="Pagani I."/>
            <person name="Mavromatis K."/>
            <person name="Ovchinikova G."/>
            <person name="Pati A."/>
            <person name="Chen A."/>
            <person name="Palaniappan K."/>
            <person name="Land M."/>
            <person name="Hauser L."/>
            <person name="Brambilla E.M."/>
            <person name="Rohde M."/>
            <person name="Spring S."/>
            <person name="Detter J.C."/>
            <person name="Woyke T."/>
            <person name="Bristow J."/>
            <person name="Eisen J.A."/>
            <person name="Markowitz V."/>
            <person name="Hugenholtz P."/>
            <person name="Kyrpides N.C."/>
            <person name="Klenk H.P."/>
        </authorList>
    </citation>
    <scope>NUCLEOTIDE SEQUENCE [LARGE SCALE GENOMIC DNA]</scope>
    <source>
        <strain evidence="2">ATCC 700848 / DSM 11109 / ASRB2</strain>
    </source>
</reference>
<accession>F2NEX5</accession>
<dbReference type="eggNOG" id="ENOG503306H">
    <property type="taxonomic scope" value="Bacteria"/>
</dbReference>
<dbReference type="Proteomes" id="UP000000483">
    <property type="component" value="Chromosome"/>
</dbReference>
<dbReference type="RefSeq" id="WP_013705428.1">
    <property type="nucleotide sequence ID" value="NC_015388.1"/>
</dbReference>
<organism evidence="1 2">
    <name type="scientific">Desulfobacca acetoxidans (strain ATCC 700848 / DSM 11109 / ASRB2)</name>
    <dbReference type="NCBI Taxonomy" id="880072"/>
    <lineage>
        <taxon>Bacteria</taxon>
        <taxon>Pseudomonadati</taxon>
        <taxon>Thermodesulfobacteriota</taxon>
        <taxon>Desulfobaccia</taxon>
        <taxon>Desulfobaccales</taxon>
        <taxon>Desulfobaccaceae</taxon>
        <taxon>Desulfobacca</taxon>
    </lineage>
</organism>
<sequence>MSKVIDIEYRLQQEQKKKAKIDKAKKLEFIRKFLQCKRCLARCAMCGVQFETQDLYKRHKSPYRFCVGCQEEYEEFIRIKESGEPSPYYWHNQEWLDVWQNWLNYQESVKAYIESTEFIELLREVDWQ</sequence>
<dbReference type="HOGENOM" id="CLU_1956018_0_0_7"/>
<name>F2NEX5_DESAR</name>
<evidence type="ECO:0000313" key="1">
    <source>
        <dbReference type="EMBL" id="AEB08315.1"/>
    </source>
</evidence>
<dbReference type="AlphaFoldDB" id="F2NEX5"/>
<protein>
    <submittedName>
        <fullName evidence="1">Uncharacterized protein</fullName>
    </submittedName>
</protein>
<dbReference type="EMBL" id="CP002629">
    <property type="protein sequence ID" value="AEB08315.1"/>
    <property type="molecule type" value="Genomic_DNA"/>
</dbReference>
<gene>
    <name evidence="1" type="ordered locus">Desac_0428</name>
</gene>